<keyword evidence="2" id="KW-0732">Signal</keyword>
<evidence type="ECO:0000259" key="3">
    <source>
        <dbReference type="PROSITE" id="PS51272"/>
    </source>
</evidence>
<feature type="region of interest" description="Disordered" evidence="1">
    <location>
        <begin position="1241"/>
        <end position="1280"/>
    </location>
</feature>
<feature type="chain" id="PRO_5031027359" evidence="2">
    <location>
        <begin position="25"/>
        <end position="1649"/>
    </location>
</feature>
<dbReference type="Pfam" id="PF00395">
    <property type="entry name" value="SLH"/>
    <property type="match status" value="3"/>
</dbReference>
<reference evidence="4 5" key="1">
    <citation type="submission" date="2020-08" db="EMBL/GenBank/DDBJ databases">
        <title>Cohnella phylogeny.</title>
        <authorList>
            <person name="Dunlap C."/>
        </authorList>
    </citation>
    <scope>NUCLEOTIDE SEQUENCE [LARGE SCALE GENOMIC DNA]</scope>
    <source>
        <strain evidence="4 5">CBP 2801</strain>
    </source>
</reference>
<proteinExistence type="predicted"/>
<feature type="domain" description="SLH" evidence="3">
    <location>
        <begin position="1591"/>
        <end position="1649"/>
    </location>
</feature>
<evidence type="ECO:0000256" key="2">
    <source>
        <dbReference type="SAM" id="SignalP"/>
    </source>
</evidence>
<feature type="domain" description="SLH" evidence="3">
    <location>
        <begin position="1467"/>
        <end position="1525"/>
    </location>
</feature>
<comment type="caution">
    <text evidence="4">The sequence shown here is derived from an EMBL/GenBank/DDBJ whole genome shotgun (WGS) entry which is preliminary data.</text>
</comment>
<keyword evidence="5" id="KW-1185">Reference proteome</keyword>
<dbReference type="InterPro" id="IPR001119">
    <property type="entry name" value="SLH_dom"/>
</dbReference>
<dbReference type="PANTHER" id="PTHR43308:SF5">
    <property type="entry name" value="S-LAYER PROTEIN _ PEPTIDOGLYCAN ENDO-BETA-N-ACETYLGLUCOSAMINIDASE"/>
    <property type="match status" value="1"/>
</dbReference>
<dbReference type="InterPro" id="IPR051465">
    <property type="entry name" value="Cell_Envelope_Struct_Comp"/>
</dbReference>
<protein>
    <submittedName>
        <fullName evidence="4">S-layer homology domain-containing protein</fullName>
    </submittedName>
</protein>
<gene>
    <name evidence="4" type="ORF">H7C18_28295</name>
</gene>
<feature type="domain" description="SLH" evidence="3">
    <location>
        <begin position="1526"/>
        <end position="1589"/>
    </location>
</feature>
<evidence type="ECO:0000313" key="4">
    <source>
        <dbReference type="EMBL" id="MBB6734833.1"/>
    </source>
</evidence>
<dbReference type="PANTHER" id="PTHR43308">
    <property type="entry name" value="OUTER MEMBRANE PROTEIN ALPHA-RELATED"/>
    <property type="match status" value="1"/>
</dbReference>
<organism evidence="4 5">
    <name type="scientific">Cohnella zeiphila</name>
    <dbReference type="NCBI Taxonomy" id="2761120"/>
    <lineage>
        <taxon>Bacteria</taxon>
        <taxon>Bacillati</taxon>
        <taxon>Bacillota</taxon>
        <taxon>Bacilli</taxon>
        <taxon>Bacillales</taxon>
        <taxon>Paenibacillaceae</taxon>
        <taxon>Cohnella</taxon>
    </lineage>
</organism>
<accession>A0A7X0SRI4</accession>
<dbReference type="PROSITE" id="PS51272">
    <property type="entry name" value="SLH"/>
    <property type="match status" value="3"/>
</dbReference>
<dbReference type="Proteomes" id="UP000564644">
    <property type="component" value="Unassembled WGS sequence"/>
</dbReference>
<name>A0A7X0SRI4_9BACL</name>
<sequence length="1649" mass="177561">MQKRWLTGLLAFILLFPLALPVHAEDAPNTSTGDPPTVEHQSDVSQTSDQQLPLPDENADSPDNLSAAAMVPGVIQMGSIEGFSPSEGTVNILQQGMNHSLNIVSGQVDLRPLELSADAPVRVDLVDSYVNDQGETLVYLDSVDFASGAQLLQTEEWPISGDAVRSTVNLPVSPGETDRNLYFAINGYPLKIPIHDAASVALLAEPTSQLEVVYTGTVGQTGYLLRKTATVAAGGGISFTSADLDAASEISMPEGNGLTYVQAPGFFAYFQAVDKIRVTNGAQYSFNITQTISGENGIPYLYFWNSAPLQITEDKTLSFASPKVVPTYVHASSDNINVVFTIQNGDFLLNDIQEQSGIGNSEIETLVQLKNDAGDLVYDETSQLGWCCINHAFDPKLPGGSYSLNVTVNYPGLPQPLTLDKELIFLNTDSSTNGLTIQAEDETGQRLQHARVYLFSKQPPWVDRANQGETSYGTELLYQADAKEDGSLFVPDAYLLKGRSYEMIVAGSSADGKYDAIYHNSFTGGISELQFRGGDLKHLTVSASQAHEHDKLLLSVLGDQGELSSWPRPLEFDGNHQAEVYIQGGSKLSFFTKLYDAVSDTGYFLHKDVDITNDKNQTANLNGDMIQITLPQENTAKLDVNYSWSGEADDAYTSRYLVSKGTDVDARYEVDADGYRYEFEKYLGPVDRDVALSFGHTFADRNASASVTSYRAGAVNQKVYTDYRDDLDNELNDVTMLEVAKITQRMTGEDISFSVSGETGPQTMTIQRSADGVSYAPLERADAQTSALTGGLLNYRLYDSQQLPIGQPTAAISPRSVSLDIPNQSGDYSLRLEQQAFPNDLIRLDEQRKISVTGEPIASKEVTIVYPPGYTAGSSDSYGELWEAGSSDDAVHLFIQNGKLILPDTSAIDPLKTYVLSFIVSVKPPGASSINGTLYFNRQTLSGADLLQLDKVAYPSDAISVKPEISDLPSDLTDTIVQYQFPVENRSQPFAVWKGNIKIGSTFYFDDLLMKPGDFSLDVKGTDGATTGYHILKRIHVDSFTGRTTVSSFPLHRIQLEGKKPFLGLDIVDRPEEAIYRSYYNGTMLNQAYLPEGEHTIQVETASRDNGATPWLLFWKTGAPIQINSDRSIPFTGQVDVAASSLAVSKQQQNERTVLTVTPNLISGNLKLIGVNVESKVDDGTYSSSVQAMVTITDANNNKVYEALTDWQRPFDIAARFQAETYTLTFQLPVGPNDEVVLKSTFSGASSDNNDGGTGGGSGGGGGIGGGGGVTSPGGAETGSAASKTVEFGAKDIPAAVNGVVSLDIADNETVTLPAGLWSNAEASNAIEVVTSRGKAVIPPEVFAQLTGLIGKVDLADAKVSFSMKPISGSDAAAKMEGAPGTTVKPVGDVYEMKLFITTKAGKSIALTQFVKPISLTFKMNAGADKQLTGIYYVTDEGALTYIPAHRDEGTLTAEVTHFSEYGVFEVHKEFGDVGSSHWAHAAVQELAAKQMAQGVTSDRFEPNRQVTRAEFTAMLVRALGLSSDKSPTFADVPSSAWYASAVSAAYENGLVQGVDSGSFEPAREISREEMAVIVMNASRLAQLNAAGSDPAVFKDADQISGWAQEPVRSASALGLLKGTQEGKFVPKGDATRAEAAQLIVNLLHRISE</sequence>
<evidence type="ECO:0000313" key="5">
    <source>
        <dbReference type="Proteomes" id="UP000564644"/>
    </source>
</evidence>
<dbReference type="EMBL" id="JACJVO010000037">
    <property type="protein sequence ID" value="MBB6734833.1"/>
    <property type="molecule type" value="Genomic_DNA"/>
</dbReference>
<feature type="region of interest" description="Disordered" evidence="1">
    <location>
        <begin position="26"/>
        <end position="65"/>
    </location>
</feature>
<dbReference type="RefSeq" id="WP_185132496.1">
    <property type="nucleotide sequence ID" value="NZ_JACJVO010000037.1"/>
</dbReference>
<evidence type="ECO:0000256" key="1">
    <source>
        <dbReference type="SAM" id="MobiDB-lite"/>
    </source>
</evidence>
<feature type="signal peptide" evidence="2">
    <location>
        <begin position="1"/>
        <end position="24"/>
    </location>
</feature>
<feature type="compositionally biased region" description="Gly residues" evidence="1">
    <location>
        <begin position="1252"/>
        <end position="1272"/>
    </location>
</feature>